<evidence type="ECO:0000313" key="1">
    <source>
        <dbReference type="EMBL" id="MCI94107.1"/>
    </source>
</evidence>
<feature type="non-terminal residue" evidence="1">
    <location>
        <position position="30"/>
    </location>
</feature>
<comment type="caution">
    <text evidence="1">The sequence shown here is derived from an EMBL/GenBank/DDBJ whole genome shotgun (WGS) entry which is preliminary data.</text>
</comment>
<evidence type="ECO:0000313" key="2">
    <source>
        <dbReference type="Proteomes" id="UP000265520"/>
    </source>
</evidence>
<reference evidence="1 2" key="1">
    <citation type="journal article" date="2018" name="Front. Plant Sci.">
        <title>Red Clover (Trifolium pratense) and Zigzag Clover (T. medium) - A Picture of Genomic Similarities and Differences.</title>
        <authorList>
            <person name="Dluhosova J."/>
            <person name="Istvanek J."/>
            <person name="Nedelnik J."/>
            <person name="Repkova J."/>
        </authorList>
    </citation>
    <scope>NUCLEOTIDE SEQUENCE [LARGE SCALE GENOMIC DNA]</scope>
    <source>
        <strain evidence="2">cv. 10/8</strain>
        <tissue evidence="1">Leaf</tissue>
    </source>
</reference>
<name>A0A392W1F4_9FABA</name>
<dbReference type="EMBL" id="LXQA011347510">
    <property type="protein sequence ID" value="MCI94107.1"/>
    <property type="molecule type" value="Genomic_DNA"/>
</dbReference>
<proteinExistence type="predicted"/>
<dbReference type="AlphaFoldDB" id="A0A392W1F4"/>
<dbReference type="Proteomes" id="UP000265520">
    <property type="component" value="Unassembled WGS sequence"/>
</dbReference>
<sequence>MEEDNGNFAMNNKVGEGSAFNNVGKGFTVE</sequence>
<accession>A0A392W1F4</accession>
<organism evidence="1 2">
    <name type="scientific">Trifolium medium</name>
    <dbReference type="NCBI Taxonomy" id="97028"/>
    <lineage>
        <taxon>Eukaryota</taxon>
        <taxon>Viridiplantae</taxon>
        <taxon>Streptophyta</taxon>
        <taxon>Embryophyta</taxon>
        <taxon>Tracheophyta</taxon>
        <taxon>Spermatophyta</taxon>
        <taxon>Magnoliopsida</taxon>
        <taxon>eudicotyledons</taxon>
        <taxon>Gunneridae</taxon>
        <taxon>Pentapetalae</taxon>
        <taxon>rosids</taxon>
        <taxon>fabids</taxon>
        <taxon>Fabales</taxon>
        <taxon>Fabaceae</taxon>
        <taxon>Papilionoideae</taxon>
        <taxon>50 kb inversion clade</taxon>
        <taxon>NPAAA clade</taxon>
        <taxon>Hologalegina</taxon>
        <taxon>IRL clade</taxon>
        <taxon>Trifolieae</taxon>
        <taxon>Trifolium</taxon>
    </lineage>
</organism>
<protein>
    <submittedName>
        <fullName evidence="1">Uncharacterized protein</fullName>
    </submittedName>
</protein>
<keyword evidence="2" id="KW-1185">Reference proteome</keyword>